<dbReference type="Pfam" id="PF00216">
    <property type="entry name" value="Bac_DNA_binding"/>
    <property type="match status" value="1"/>
</dbReference>
<name>A0A6H1ZY54_9ZZZZ</name>
<evidence type="ECO:0000313" key="2">
    <source>
        <dbReference type="EMBL" id="QJA72453.1"/>
    </source>
</evidence>
<dbReference type="EMBL" id="MT141952">
    <property type="protein sequence ID" value="QJA72453.1"/>
    <property type="molecule type" value="Genomic_DNA"/>
</dbReference>
<gene>
    <name evidence="2" type="ORF">MM415A02756_0004</name>
    <name evidence="1" type="ORF">TM448A02675_0013</name>
</gene>
<dbReference type="InterPro" id="IPR000119">
    <property type="entry name" value="Hist_DNA-bd"/>
</dbReference>
<protein>
    <submittedName>
        <fullName evidence="1">Putative DNA binding protein</fullName>
    </submittedName>
</protein>
<dbReference type="Gene3D" id="4.10.520.10">
    <property type="entry name" value="IHF-like DNA-binding proteins"/>
    <property type="match status" value="1"/>
</dbReference>
<dbReference type="EMBL" id="MT144335">
    <property type="protein sequence ID" value="QJA52392.1"/>
    <property type="molecule type" value="Genomic_DNA"/>
</dbReference>
<accession>A0A6H1ZY54</accession>
<dbReference type="GO" id="GO:0003677">
    <property type="term" value="F:DNA binding"/>
    <property type="evidence" value="ECO:0007669"/>
    <property type="project" value="InterPro"/>
</dbReference>
<reference evidence="1" key="1">
    <citation type="submission" date="2020-03" db="EMBL/GenBank/DDBJ databases">
        <title>The deep terrestrial virosphere.</title>
        <authorList>
            <person name="Holmfeldt K."/>
            <person name="Nilsson E."/>
            <person name="Simone D."/>
            <person name="Lopez-Fernandez M."/>
            <person name="Wu X."/>
            <person name="de Brujin I."/>
            <person name="Lundin D."/>
            <person name="Andersson A."/>
            <person name="Bertilsson S."/>
            <person name="Dopson M."/>
        </authorList>
    </citation>
    <scope>NUCLEOTIDE SEQUENCE</scope>
    <source>
        <strain evidence="2">MM415A02756</strain>
        <strain evidence="1">TM448A02675</strain>
    </source>
</reference>
<evidence type="ECO:0000313" key="1">
    <source>
        <dbReference type="EMBL" id="QJA52392.1"/>
    </source>
</evidence>
<dbReference type="GO" id="GO:0030527">
    <property type="term" value="F:structural constituent of chromatin"/>
    <property type="evidence" value="ECO:0007669"/>
    <property type="project" value="InterPro"/>
</dbReference>
<sequence length="101" mass="12134">MTFDELGDRILERSESVTSRRVVSEVTTAMVDVIREELLKGEKVVIPRWATFYSRMNRGRRYWHPHFKEYRESKAHKRLKMRVCKSLEKEYGLSQNNLEIT</sequence>
<dbReference type="SUPFAM" id="SSF47729">
    <property type="entry name" value="IHF-like DNA-binding proteins"/>
    <property type="match status" value="1"/>
</dbReference>
<organism evidence="1">
    <name type="scientific">viral metagenome</name>
    <dbReference type="NCBI Taxonomy" id="1070528"/>
    <lineage>
        <taxon>unclassified sequences</taxon>
        <taxon>metagenomes</taxon>
        <taxon>organismal metagenomes</taxon>
    </lineage>
</organism>
<proteinExistence type="predicted"/>
<dbReference type="InterPro" id="IPR010992">
    <property type="entry name" value="IHF-like_DNA-bd_dom_sf"/>
</dbReference>
<dbReference type="AlphaFoldDB" id="A0A6H1ZY54"/>